<dbReference type="EMBL" id="MNCJ02000326">
    <property type="protein sequence ID" value="KAF5782417.1"/>
    <property type="molecule type" value="Genomic_DNA"/>
</dbReference>
<name>A0A9K3HQ94_HELAN</name>
<sequence length="56" mass="6052">MGISAATQTVQSNNTCSTISAFERTMLFDVSRGMSLSSSKIWLRVSFGIEKSSKSS</sequence>
<comment type="caution">
    <text evidence="1">The sequence shown here is derived from an EMBL/GenBank/DDBJ whole genome shotgun (WGS) entry which is preliminary data.</text>
</comment>
<protein>
    <submittedName>
        <fullName evidence="1">Uncharacterized protein</fullName>
    </submittedName>
</protein>
<evidence type="ECO:0000313" key="1">
    <source>
        <dbReference type="EMBL" id="KAF5782417.1"/>
    </source>
</evidence>
<dbReference type="AlphaFoldDB" id="A0A9K3HQ94"/>
<dbReference type="Proteomes" id="UP000215914">
    <property type="component" value="Unassembled WGS sequence"/>
</dbReference>
<reference evidence="1" key="1">
    <citation type="journal article" date="2017" name="Nature">
        <title>The sunflower genome provides insights into oil metabolism, flowering and Asterid evolution.</title>
        <authorList>
            <person name="Badouin H."/>
            <person name="Gouzy J."/>
            <person name="Grassa C.J."/>
            <person name="Murat F."/>
            <person name="Staton S.E."/>
            <person name="Cottret L."/>
            <person name="Lelandais-Briere C."/>
            <person name="Owens G.L."/>
            <person name="Carrere S."/>
            <person name="Mayjonade B."/>
            <person name="Legrand L."/>
            <person name="Gill N."/>
            <person name="Kane N.C."/>
            <person name="Bowers J.E."/>
            <person name="Hubner S."/>
            <person name="Bellec A."/>
            <person name="Berard A."/>
            <person name="Berges H."/>
            <person name="Blanchet N."/>
            <person name="Boniface M.C."/>
            <person name="Brunel D."/>
            <person name="Catrice O."/>
            <person name="Chaidir N."/>
            <person name="Claudel C."/>
            <person name="Donnadieu C."/>
            <person name="Faraut T."/>
            <person name="Fievet G."/>
            <person name="Helmstetter N."/>
            <person name="King M."/>
            <person name="Knapp S.J."/>
            <person name="Lai Z."/>
            <person name="Le Paslier M.C."/>
            <person name="Lippi Y."/>
            <person name="Lorenzon L."/>
            <person name="Mandel J.R."/>
            <person name="Marage G."/>
            <person name="Marchand G."/>
            <person name="Marquand E."/>
            <person name="Bret-Mestries E."/>
            <person name="Morien E."/>
            <person name="Nambeesan S."/>
            <person name="Nguyen T."/>
            <person name="Pegot-Espagnet P."/>
            <person name="Pouilly N."/>
            <person name="Raftis F."/>
            <person name="Sallet E."/>
            <person name="Schiex T."/>
            <person name="Thomas J."/>
            <person name="Vandecasteele C."/>
            <person name="Vares D."/>
            <person name="Vear F."/>
            <person name="Vautrin S."/>
            <person name="Crespi M."/>
            <person name="Mangin B."/>
            <person name="Burke J.M."/>
            <person name="Salse J."/>
            <person name="Munos S."/>
            <person name="Vincourt P."/>
            <person name="Rieseberg L.H."/>
            <person name="Langlade N.B."/>
        </authorList>
    </citation>
    <scope>NUCLEOTIDE SEQUENCE</scope>
    <source>
        <tissue evidence="1">Leaves</tissue>
    </source>
</reference>
<organism evidence="1 2">
    <name type="scientific">Helianthus annuus</name>
    <name type="common">Common sunflower</name>
    <dbReference type="NCBI Taxonomy" id="4232"/>
    <lineage>
        <taxon>Eukaryota</taxon>
        <taxon>Viridiplantae</taxon>
        <taxon>Streptophyta</taxon>
        <taxon>Embryophyta</taxon>
        <taxon>Tracheophyta</taxon>
        <taxon>Spermatophyta</taxon>
        <taxon>Magnoliopsida</taxon>
        <taxon>eudicotyledons</taxon>
        <taxon>Gunneridae</taxon>
        <taxon>Pentapetalae</taxon>
        <taxon>asterids</taxon>
        <taxon>campanulids</taxon>
        <taxon>Asterales</taxon>
        <taxon>Asteraceae</taxon>
        <taxon>Asteroideae</taxon>
        <taxon>Heliantheae alliance</taxon>
        <taxon>Heliantheae</taxon>
        <taxon>Helianthus</taxon>
    </lineage>
</organism>
<reference evidence="1" key="2">
    <citation type="submission" date="2020-06" db="EMBL/GenBank/DDBJ databases">
        <title>Helianthus annuus Genome sequencing and assembly Release 2.</title>
        <authorList>
            <person name="Gouzy J."/>
            <person name="Langlade N."/>
            <person name="Munos S."/>
        </authorList>
    </citation>
    <scope>NUCLEOTIDE SEQUENCE</scope>
    <source>
        <tissue evidence="1">Leaves</tissue>
    </source>
</reference>
<keyword evidence="2" id="KW-1185">Reference proteome</keyword>
<accession>A0A9K3HQ94</accession>
<gene>
    <name evidence="1" type="ORF">HanXRQr2_Chr11g0495611</name>
</gene>
<proteinExistence type="predicted"/>
<evidence type="ECO:0000313" key="2">
    <source>
        <dbReference type="Proteomes" id="UP000215914"/>
    </source>
</evidence>
<dbReference type="Gramene" id="mRNA:HanXRQr2_Chr11g0495611">
    <property type="protein sequence ID" value="CDS:HanXRQr2_Chr11g0495611.1"/>
    <property type="gene ID" value="HanXRQr2_Chr11g0495611"/>
</dbReference>